<reference evidence="1 2" key="1">
    <citation type="journal article" date="2016" name="Nat. Commun.">
        <title>Thousands of microbial genomes shed light on interconnected biogeochemical processes in an aquifer system.</title>
        <authorList>
            <person name="Anantharaman K."/>
            <person name="Brown C.T."/>
            <person name="Hug L.A."/>
            <person name="Sharon I."/>
            <person name="Castelle C.J."/>
            <person name="Probst A.J."/>
            <person name="Thomas B.C."/>
            <person name="Singh A."/>
            <person name="Wilkins M.J."/>
            <person name="Karaoz U."/>
            <person name="Brodie E.L."/>
            <person name="Williams K.H."/>
            <person name="Hubbard S.S."/>
            <person name="Banfield J.F."/>
        </authorList>
    </citation>
    <scope>NUCLEOTIDE SEQUENCE [LARGE SCALE GENOMIC DNA]</scope>
</reference>
<comment type="caution">
    <text evidence="1">The sequence shown here is derived from an EMBL/GenBank/DDBJ whole genome shotgun (WGS) entry which is preliminary data.</text>
</comment>
<dbReference type="AlphaFoldDB" id="A0A1G1KX61"/>
<dbReference type="Proteomes" id="UP000178187">
    <property type="component" value="Unassembled WGS sequence"/>
</dbReference>
<protein>
    <submittedName>
        <fullName evidence="1">Uncharacterized protein</fullName>
    </submittedName>
</protein>
<gene>
    <name evidence="1" type="ORF">A3G33_09790</name>
</gene>
<organism evidence="1 2">
    <name type="scientific">Candidatus Danuiimicrobium aquiferis</name>
    <dbReference type="NCBI Taxonomy" id="1801832"/>
    <lineage>
        <taxon>Bacteria</taxon>
        <taxon>Pseudomonadati</taxon>
        <taxon>Candidatus Omnitrophota</taxon>
        <taxon>Candidatus Danuiimicrobium</taxon>
    </lineage>
</organism>
<accession>A0A1G1KX61</accession>
<proteinExistence type="predicted"/>
<evidence type="ECO:0000313" key="1">
    <source>
        <dbReference type="EMBL" id="OGW97471.1"/>
    </source>
</evidence>
<name>A0A1G1KX61_9BACT</name>
<dbReference type="EMBL" id="MHFR01000042">
    <property type="protein sequence ID" value="OGW97471.1"/>
    <property type="molecule type" value="Genomic_DNA"/>
</dbReference>
<evidence type="ECO:0000313" key="2">
    <source>
        <dbReference type="Proteomes" id="UP000178187"/>
    </source>
</evidence>
<sequence>MTGPFLGIRWNGGKPFERMGPSHFGIVEIAESGAIRHVSGGCGKAERLIPENWTGYGRLAAEIRSEKT</sequence>